<accession>A0A9R1U9T8</accession>
<dbReference type="KEGG" id="fas:105273067"/>
<organism evidence="2">
    <name type="scientific">Fopius arisanus</name>
    <dbReference type="NCBI Taxonomy" id="64838"/>
    <lineage>
        <taxon>Eukaryota</taxon>
        <taxon>Metazoa</taxon>
        <taxon>Ecdysozoa</taxon>
        <taxon>Arthropoda</taxon>
        <taxon>Hexapoda</taxon>
        <taxon>Insecta</taxon>
        <taxon>Pterygota</taxon>
        <taxon>Neoptera</taxon>
        <taxon>Endopterygota</taxon>
        <taxon>Hymenoptera</taxon>
        <taxon>Apocrita</taxon>
        <taxon>Ichneumonoidea</taxon>
        <taxon>Braconidae</taxon>
        <taxon>Opiinae</taxon>
        <taxon>Fopius</taxon>
    </lineage>
</organism>
<accession>A0A0C9RDC1</accession>
<name>A0A0C9RDC1_9HYME</name>
<dbReference type="Gene3D" id="2.20.25.240">
    <property type="match status" value="1"/>
</dbReference>
<protein>
    <submittedName>
        <fullName evidence="2">PheT_0 protein</fullName>
    </submittedName>
</protein>
<proteinExistence type="predicted"/>
<reference evidence="4" key="2">
    <citation type="submission" date="2025-04" db="UniProtKB">
        <authorList>
            <consortium name="RefSeq"/>
        </authorList>
    </citation>
    <scope>IDENTIFICATION</scope>
</reference>
<feature type="domain" description="MULE transposase" evidence="1">
    <location>
        <begin position="187"/>
        <end position="281"/>
    </location>
</feature>
<dbReference type="PANTHER" id="PTHR47160:SF10">
    <property type="entry name" value="MULE TRANSPOSASE DOMAIN-CONTAINING PROTEIN"/>
    <property type="match status" value="1"/>
</dbReference>
<gene>
    <name evidence="2" type="primary">pheT_0</name>
    <name evidence="4" type="synonym">LOC105273067</name>
    <name evidence="2" type="ORF">g.19815</name>
</gene>
<dbReference type="OrthoDB" id="90756at2759"/>
<evidence type="ECO:0000313" key="2">
    <source>
        <dbReference type="EMBL" id="JAG84356.1"/>
    </source>
</evidence>
<evidence type="ECO:0000313" key="3">
    <source>
        <dbReference type="Proteomes" id="UP000694866"/>
    </source>
</evidence>
<dbReference type="RefSeq" id="XP_011313604.1">
    <property type="nucleotide sequence ID" value="XM_011315302.1"/>
</dbReference>
<dbReference type="Pfam" id="PF10551">
    <property type="entry name" value="MULE"/>
    <property type="match status" value="1"/>
</dbReference>
<keyword evidence="3" id="KW-1185">Reference proteome</keyword>
<dbReference type="EMBL" id="GBYB01014589">
    <property type="protein sequence ID" value="JAG84356.1"/>
    <property type="molecule type" value="Transcribed_RNA"/>
</dbReference>
<dbReference type="PANTHER" id="PTHR47160">
    <property type="entry name" value="PUTATIVE-RELATED"/>
    <property type="match status" value="1"/>
</dbReference>
<sequence length="579" mass="67858">MFYHRRDLKPIEHEGYHYWIKSHGRGSKKYLVCKDRKGASRCKATAIMDSQGVITLRRTHDCIKDPDCILIYEFEEAIRAEIERDPHRYSRIIYDIVAMKYPRASILRPFIAVKRKMKIWRTKSVPPLPQSLDDYVNLFNKQPWNEKYASYAGGTITVTSIRGLGRSTSVVFADINYLRSLNIKNFHLDATFKVCPRRPQVLQLLTLMGRIDDTPIPIAWILMGSKNVGAYVAVLRWFKNIGAPHWIPETFTIDFEQALSSAILLTYPNTRIIRCFFHYCQCLTKYMNKCMGRREFRKLQNWPRGVLFFRKIMGLALLPATEITRAFEALLINTDEDIRCYFSKLITYYRRWWIQRVGPGKFSVYPYNNRTNNAIEAYHRVLGVRMSVHPSIWQFTEKLRQLQQLTQNQVLALNEGLSVTSPTFQSNLQSDIISRAWEMYDHDLLDNLKFLTAISHVLKAIGRKYLISCCQDLDIFRNVLTFDDIVHRFNIPRLFVLDEPIQIEGENMVLLRPVDLHRCLYCKAARVATYVSLPCWHWFACATCVPKIVNQIRRYDYPLACNNCFRISSEIRQVITDVQ</sequence>
<reference evidence="2" key="1">
    <citation type="submission" date="2015-01" db="EMBL/GenBank/DDBJ databases">
        <title>Transcriptome Assembly of Fopius arisanus.</title>
        <authorList>
            <person name="Geib S."/>
        </authorList>
    </citation>
    <scope>NUCLEOTIDE SEQUENCE</scope>
</reference>
<dbReference type="AlphaFoldDB" id="A0A0C9RDC1"/>
<evidence type="ECO:0000313" key="4">
    <source>
        <dbReference type="RefSeq" id="XP_011313604.1"/>
    </source>
</evidence>
<dbReference type="Proteomes" id="UP000694866">
    <property type="component" value="Unplaced"/>
</dbReference>
<evidence type="ECO:0000259" key="1">
    <source>
        <dbReference type="Pfam" id="PF10551"/>
    </source>
</evidence>
<dbReference type="GeneID" id="105273067"/>
<dbReference type="InterPro" id="IPR018289">
    <property type="entry name" value="MULE_transposase_dom"/>
</dbReference>